<comment type="subcellular location">
    <subcellularLocation>
        <location evidence="9">Cell membrane</location>
        <topology evidence="9">Multi-pass membrane protein</topology>
    </subcellularLocation>
</comment>
<dbReference type="HAMAP" id="MF_00161">
    <property type="entry name" value="LspA"/>
    <property type="match status" value="1"/>
</dbReference>
<sequence length="217" mass="22494">MSEPATTKPWRFVLLLIVAVVALVADYATKEIALARFTPGVSVPVVGELLQFTLVFNTGAAFSIGSDVPWVFFLIASCVVVYILVIARRLRSPAWAVALGLILGGAAGNLIDRVTRPPAAFHGAVVDWIQLPNWPVFNLADSCIVVGGVLAVFLAFRGVNIDGTRESDTAGEAGETEAQAADSGEAGAAAEEGPARPAGGDTGTTESTGSTGNEERP</sequence>
<keyword evidence="5 9" id="KW-0064">Aspartyl protease</keyword>
<keyword evidence="6 9" id="KW-0378">Hydrolase</keyword>
<feature type="region of interest" description="Disordered" evidence="11">
    <location>
        <begin position="165"/>
        <end position="217"/>
    </location>
</feature>
<dbReference type="GO" id="GO:0004190">
    <property type="term" value="F:aspartic-type endopeptidase activity"/>
    <property type="evidence" value="ECO:0007669"/>
    <property type="project" value="UniProtKB-EC"/>
</dbReference>
<feature type="transmembrane region" description="Helical" evidence="9">
    <location>
        <begin position="94"/>
        <end position="111"/>
    </location>
</feature>
<gene>
    <name evidence="9 12" type="primary">lspA</name>
    <name evidence="12" type="ORF">ACFOVU_22065</name>
</gene>
<dbReference type="InterPro" id="IPR001872">
    <property type="entry name" value="Peptidase_A8"/>
</dbReference>
<feature type="compositionally biased region" description="Low complexity" evidence="11">
    <location>
        <begin position="170"/>
        <end position="217"/>
    </location>
</feature>
<comment type="caution">
    <text evidence="12">The sequence shown here is derived from an EMBL/GenBank/DDBJ whole genome shotgun (WGS) entry which is preliminary data.</text>
</comment>
<accession>A0ABV8FRX5</accession>
<dbReference type="Pfam" id="PF01252">
    <property type="entry name" value="Peptidase_A8"/>
    <property type="match status" value="1"/>
</dbReference>
<keyword evidence="8 9" id="KW-0472">Membrane</keyword>
<dbReference type="PANTHER" id="PTHR33695">
    <property type="entry name" value="LIPOPROTEIN SIGNAL PEPTIDASE"/>
    <property type="match status" value="1"/>
</dbReference>
<protein>
    <recommendedName>
        <fullName evidence="9">Lipoprotein signal peptidase</fullName>
        <ecNumber evidence="9">3.4.23.36</ecNumber>
    </recommendedName>
    <alternativeName>
        <fullName evidence="9">Prolipoprotein signal peptidase</fullName>
    </alternativeName>
    <alternativeName>
        <fullName evidence="9">Signal peptidase II</fullName>
        <shortName evidence="9">SPase II</shortName>
    </alternativeName>
</protein>
<dbReference type="EC" id="3.4.23.36" evidence="9"/>
<name>A0ABV8FRX5_9ACTN</name>
<dbReference type="Proteomes" id="UP001595847">
    <property type="component" value="Unassembled WGS sequence"/>
</dbReference>
<keyword evidence="4 9" id="KW-0812">Transmembrane</keyword>
<dbReference type="NCBIfam" id="TIGR00077">
    <property type="entry name" value="lspA"/>
    <property type="match status" value="1"/>
</dbReference>
<evidence type="ECO:0000256" key="5">
    <source>
        <dbReference type="ARBA" id="ARBA00022750"/>
    </source>
</evidence>
<evidence type="ECO:0000256" key="4">
    <source>
        <dbReference type="ARBA" id="ARBA00022692"/>
    </source>
</evidence>
<keyword evidence="2 9" id="KW-1003">Cell membrane</keyword>
<evidence type="ECO:0000256" key="2">
    <source>
        <dbReference type="ARBA" id="ARBA00022475"/>
    </source>
</evidence>
<dbReference type="PANTHER" id="PTHR33695:SF1">
    <property type="entry name" value="LIPOPROTEIN SIGNAL PEPTIDASE"/>
    <property type="match status" value="1"/>
</dbReference>
<keyword evidence="3 9" id="KW-0645">Protease</keyword>
<reference evidence="13" key="1">
    <citation type="journal article" date="2019" name="Int. J. Syst. Evol. Microbiol.">
        <title>The Global Catalogue of Microorganisms (GCM) 10K type strain sequencing project: providing services to taxonomists for standard genome sequencing and annotation.</title>
        <authorList>
            <consortium name="The Broad Institute Genomics Platform"/>
            <consortium name="The Broad Institute Genome Sequencing Center for Infectious Disease"/>
            <person name="Wu L."/>
            <person name="Ma J."/>
        </authorList>
    </citation>
    <scope>NUCLEOTIDE SEQUENCE [LARGE SCALE GENOMIC DNA]</scope>
    <source>
        <strain evidence="13">TBRC 1826</strain>
    </source>
</reference>
<feature type="transmembrane region" description="Helical" evidence="9">
    <location>
        <begin position="136"/>
        <end position="156"/>
    </location>
</feature>
<keyword evidence="13" id="KW-1185">Reference proteome</keyword>
<organism evidence="12 13">
    <name type="scientific">Nocardiopsis sediminis</name>
    <dbReference type="NCBI Taxonomy" id="1778267"/>
    <lineage>
        <taxon>Bacteria</taxon>
        <taxon>Bacillati</taxon>
        <taxon>Actinomycetota</taxon>
        <taxon>Actinomycetes</taxon>
        <taxon>Streptosporangiales</taxon>
        <taxon>Nocardiopsidaceae</taxon>
        <taxon>Nocardiopsis</taxon>
    </lineage>
</organism>
<comment type="pathway">
    <text evidence="9">Protein modification; lipoprotein biosynthesis (signal peptide cleavage).</text>
</comment>
<evidence type="ECO:0000313" key="12">
    <source>
        <dbReference type="EMBL" id="MFC3998627.1"/>
    </source>
</evidence>
<evidence type="ECO:0000256" key="8">
    <source>
        <dbReference type="ARBA" id="ARBA00023136"/>
    </source>
</evidence>
<evidence type="ECO:0000256" key="1">
    <source>
        <dbReference type="ARBA" id="ARBA00006139"/>
    </source>
</evidence>
<evidence type="ECO:0000256" key="6">
    <source>
        <dbReference type="ARBA" id="ARBA00022801"/>
    </source>
</evidence>
<feature type="transmembrane region" description="Helical" evidence="9">
    <location>
        <begin position="70"/>
        <end position="87"/>
    </location>
</feature>
<feature type="transmembrane region" description="Helical" evidence="9">
    <location>
        <begin position="12"/>
        <end position="29"/>
    </location>
</feature>
<comment type="function">
    <text evidence="9">This protein specifically catalyzes the removal of signal peptides from prolipoproteins.</text>
</comment>
<keyword evidence="7 9" id="KW-1133">Transmembrane helix</keyword>
<dbReference type="EMBL" id="JBHSBH010000014">
    <property type="protein sequence ID" value="MFC3998627.1"/>
    <property type="molecule type" value="Genomic_DNA"/>
</dbReference>
<comment type="similarity">
    <text evidence="1 9 10">Belongs to the peptidase A8 family.</text>
</comment>
<feature type="active site" evidence="9">
    <location>
        <position position="127"/>
    </location>
</feature>
<evidence type="ECO:0000256" key="10">
    <source>
        <dbReference type="RuleBase" id="RU004181"/>
    </source>
</evidence>
<evidence type="ECO:0000256" key="3">
    <source>
        <dbReference type="ARBA" id="ARBA00022670"/>
    </source>
</evidence>
<dbReference type="PRINTS" id="PR00781">
    <property type="entry name" value="LIPOSIGPTASE"/>
</dbReference>
<evidence type="ECO:0000256" key="7">
    <source>
        <dbReference type="ARBA" id="ARBA00022989"/>
    </source>
</evidence>
<comment type="catalytic activity">
    <reaction evidence="9">
        <text>Release of signal peptides from bacterial membrane prolipoproteins. Hydrolyzes -Xaa-Yaa-Zaa-|-(S,diacylglyceryl)Cys-, in which Xaa is hydrophobic (preferably Leu), and Yaa (Ala or Ser) and Zaa (Gly or Ala) have small, neutral side chains.</text>
        <dbReference type="EC" id="3.4.23.36"/>
    </reaction>
</comment>
<evidence type="ECO:0000256" key="11">
    <source>
        <dbReference type="SAM" id="MobiDB-lite"/>
    </source>
</evidence>
<dbReference type="RefSeq" id="WP_378536621.1">
    <property type="nucleotide sequence ID" value="NZ_JBHSBH010000014.1"/>
</dbReference>
<feature type="active site" evidence="9">
    <location>
        <position position="141"/>
    </location>
</feature>
<evidence type="ECO:0000313" key="13">
    <source>
        <dbReference type="Proteomes" id="UP001595847"/>
    </source>
</evidence>
<proteinExistence type="inferred from homology"/>
<evidence type="ECO:0000256" key="9">
    <source>
        <dbReference type="HAMAP-Rule" id="MF_00161"/>
    </source>
</evidence>